<accession>A0A2G9Y9J1</accession>
<dbReference type="EMBL" id="PCRF01000233">
    <property type="protein sequence ID" value="PIP15908.1"/>
    <property type="molecule type" value="Genomic_DNA"/>
</dbReference>
<feature type="non-terminal residue" evidence="1">
    <location>
        <position position="47"/>
    </location>
</feature>
<dbReference type="GO" id="GO:0016787">
    <property type="term" value="F:hydrolase activity"/>
    <property type="evidence" value="ECO:0007669"/>
    <property type="project" value="UniProtKB-KW"/>
</dbReference>
<keyword evidence="1" id="KW-0378">Hydrolase</keyword>
<reference evidence="1 2" key="1">
    <citation type="submission" date="2017-09" db="EMBL/GenBank/DDBJ databases">
        <title>Depth-based differentiation of microbial function through sediment-hosted aquifers and enrichment of novel symbionts in the deep terrestrial subsurface.</title>
        <authorList>
            <person name="Probst A.J."/>
            <person name="Ladd B."/>
            <person name="Jarett J.K."/>
            <person name="Geller-Mcgrath D.E."/>
            <person name="Sieber C.M."/>
            <person name="Emerson J.B."/>
            <person name="Anantharaman K."/>
            <person name="Thomas B.C."/>
            <person name="Malmstrom R."/>
            <person name="Stieglmeier M."/>
            <person name="Klingl A."/>
            <person name="Woyke T."/>
            <person name="Ryan C.M."/>
            <person name="Banfield J.F."/>
        </authorList>
    </citation>
    <scope>NUCLEOTIDE SEQUENCE [LARGE SCALE GENOMIC DNA]</scope>
    <source>
        <strain evidence="1">CG23_combo_of_CG06-09_8_20_14_all_48_7</strain>
    </source>
</reference>
<organism evidence="1 2">
    <name type="scientific">bacterium (Candidatus Ratteibacteria) CG23_combo_of_CG06-09_8_20_14_all_48_7</name>
    <dbReference type="NCBI Taxonomy" id="2014292"/>
    <lineage>
        <taxon>Bacteria</taxon>
        <taxon>Candidatus Ratteibacteria</taxon>
    </lineage>
</organism>
<evidence type="ECO:0000313" key="1">
    <source>
        <dbReference type="EMBL" id="PIP15908.1"/>
    </source>
</evidence>
<dbReference type="AlphaFoldDB" id="A0A2G9Y9J1"/>
<sequence length="47" mass="4894">SGDGQYDKTAYPAGKVVPGGKVVAMLRHYPNLYGDLSAGSGLNALKR</sequence>
<gene>
    <name evidence="1" type="ORF">COX46_04775</name>
</gene>
<evidence type="ECO:0000313" key="2">
    <source>
        <dbReference type="Proteomes" id="UP000230392"/>
    </source>
</evidence>
<dbReference type="Proteomes" id="UP000230392">
    <property type="component" value="Unassembled WGS sequence"/>
</dbReference>
<protein>
    <submittedName>
        <fullName evidence="1">Amidohydrolase</fullName>
    </submittedName>
</protein>
<name>A0A2G9Y9J1_9BACT</name>
<proteinExistence type="predicted"/>
<comment type="caution">
    <text evidence="1">The sequence shown here is derived from an EMBL/GenBank/DDBJ whole genome shotgun (WGS) entry which is preliminary data.</text>
</comment>
<feature type="non-terminal residue" evidence="1">
    <location>
        <position position="1"/>
    </location>
</feature>